<dbReference type="PROSITE" id="PS50294">
    <property type="entry name" value="WD_REPEATS_REGION"/>
    <property type="match status" value="1"/>
</dbReference>
<dbReference type="PROSITE" id="PS50082">
    <property type="entry name" value="WD_REPEATS_2"/>
    <property type="match status" value="2"/>
</dbReference>
<reference evidence="6" key="1">
    <citation type="journal article" date="2010" name="Genome Biol.">
        <title>Genome sequence of the necrotrophic plant pathogen Pythium ultimum reveals original pathogenicity mechanisms and effector repertoire.</title>
        <authorList>
            <person name="Levesque C.A."/>
            <person name="Brouwer H."/>
            <person name="Cano L."/>
            <person name="Hamilton J.P."/>
            <person name="Holt C."/>
            <person name="Huitema E."/>
            <person name="Raffaele S."/>
            <person name="Robideau G.P."/>
            <person name="Thines M."/>
            <person name="Win J."/>
            <person name="Zerillo M.M."/>
            <person name="Beakes G.W."/>
            <person name="Boore J.L."/>
            <person name="Busam D."/>
            <person name="Dumas B."/>
            <person name="Ferriera S."/>
            <person name="Fuerstenberg S.I."/>
            <person name="Gachon C.M."/>
            <person name="Gaulin E."/>
            <person name="Govers F."/>
            <person name="Grenville-Briggs L."/>
            <person name="Horner N."/>
            <person name="Hostetler J."/>
            <person name="Jiang R.H."/>
            <person name="Johnson J."/>
            <person name="Krajaejun T."/>
            <person name="Lin H."/>
            <person name="Meijer H.J."/>
            <person name="Moore B."/>
            <person name="Morris P."/>
            <person name="Phuntmart V."/>
            <person name="Puiu D."/>
            <person name="Shetty J."/>
            <person name="Stajich J.E."/>
            <person name="Tripathy S."/>
            <person name="Wawra S."/>
            <person name="van West P."/>
            <person name="Whitty B.R."/>
            <person name="Coutinho P.M."/>
            <person name="Henrissat B."/>
            <person name="Martin F."/>
            <person name="Thomas P.D."/>
            <person name="Tyler B.M."/>
            <person name="De Vries R.P."/>
            <person name="Kamoun S."/>
            <person name="Yandell M."/>
            <person name="Tisserat N."/>
            <person name="Buell C.R."/>
        </authorList>
    </citation>
    <scope>NUCLEOTIDE SEQUENCE</scope>
    <source>
        <strain evidence="6">DAOM:BR144</strain>
    </source>
</reference>
<keyword evidence="3" id="KW-0677">Repeat</keyword>
<feature type="repeat" description="WD" evidence="4">
    <location>
        <begin position="193"/>
        <end position="234"/>
    </location>
</feature>
<evidence type="ECO:0000256" key="4">
    <source>
        <dbReference type="PROSITE-ProRule" id="PRU00221"/>
    </source>
</evidence>
<dbReference type="InterPro" id="IPR001680">
    <property type="entry name" value="WD40_rpt"/>
</dbReference>
<sequence>MDPAAYDEAQYRAQLLRKMRASEAVVYAAVFAPSSVASEPVLVAATSTGMIHIYVLARMLQPAYWEQVTAQVETAHPGPSFSFQAHAMQIYSLAFAGDATNPLLVSGGDQDFRVWRWKELFAAATAQDHTLVMEPLHVAHLERKTMGFRGALLPFNEINEVAVARPSGHLFLAGGDSLAHEWDLTTQTFVRHYEGHSDYLHTIRYLTHSQELVTGSEDGRIGLWDVRKPGRVEMLHPQAATTNVSSAPSPSSLWVGCVANDASEMWLACGGGKKRTPGQKQSHGFMSMWHLPSRVPVHSTATSSDVHDVVFHHMDLLSVGNEARLKKWNRSSGALLAAAHSSIPSSHFCVVDDATDIIAVGGNAPLIDIYTMPGVVSFSLLVEEP</sequence>
<dbReference type="GO" id="GO:0006406">
    <property type="term" value="P:mRNA export from nucleus"/>
    <property type="evidence" value="ECO:0007669"/>
    <property type="project" value="TreeGrafter"/>
</dbReference>
<dbReference type="Proteomes" id="UP000019132">
    <property type="component" value="Unassembled WGS sequence"/>
</dbReference>
<keyword evidence="6" id="KW-1185">Reference proteome</keyword>
<dbReference type="EMBL" id="GL376638">
    <property type="status" value="NOT_ANNOTATED_CDS"/>
    <property type="molecule type" value="Genomic_DNA"/>
</dbReference>
<dbReference type="GO" id="GO:0000346">
    <property type="term" value="C:transcription export complex"/>
    <property type="evidence" value="ECO:0007669"/>
    <property type="project" value="TreeGrafter"/>
</dbReference>
<dbReference type="HOGENOM" id="CLU_060667_0_0_1"/>
<dbReference type="SUPFAM" id="SSF50978">
    <property type="entry name" value="WD40 repeat-like"/>
    <property type="match status" value="1"/>
</dbReference>
<dbReference type="STRING" id="431595.K3WG00"/>
<dbReference type="VEuPathDB" id="FungiDB:PYU1_G003881"/>
<dbReference type="Pfam" id="PF00400">
    <property type="entry name" value="WD40"/>
    <property type="match status" value="2"/>
</dbReference>
<dbReference type="AlphaFoldDB" id="K3WG00"/>
<dbReference type="EnsemblProtists" id="PYU1_T003891">
    <property type="protein sequence ID" value="PYU1_T003891"/>
    <property type="gene ID" value="PYU1_G003881"/>
</dbReference>
<evidence type="ECO:0000313" key="6">
    <source>
        <dbReference type="Proteomes" id="UP000019132"/>
    </source>
</evidence>
<dbReference type="Gene3D" id="2.130.10.10">
    <property type="entry name" value="YVTN repeat-like/Quinoprotein amine dehydrogenase"/>
    <property type="match status" value="2"/>
</dbReference>
<evidence type="ECO:0000256" key="2">
    <source>
        <dbReference type="ARBA" id="ARBA00022574"/>
    </source>
</evidence>
<dbReference type="OMA" id="FTEDWLL"/>
<comment type="similarity">
    <text evidence="1">Belongs to the WD repeat THOC6 family.</text>
</comment>
<evidence type="ECO:0000256" key="3">
    <source>
        <dbReference type="ARBA" id="ARBA00022737"/>
    </source>
</evidence>
<reference evidence="6" key="2">
    <citation type="submission" date="2010-04" db="EMBL/GenBank/DDBJ databases">
        <authorList>
            <person name="Buell R."/>
            <person name="Hamilton J."/>
            <person name="Hostetler J."/>
        </authorList>
    </citation>
    <scope>NUCLEOTIDE SEQUENCE [LARGE SCALE GENOMIC DNA]</scope>
    <source>
        <strain evidence="6">DAOM:BR144</strain>
    </source>
</reference>
<dbReference type="GO" id="GO:0000347">
    <property type="term" value="C:THO complex"/>
    <property type="evidence" value="ECO:0007669"/>
    <property type="project" value="TreeGrafter"/>
</dbReference>
<dbReference type="SMART" id="SM00320">
    <property type="entry name" value="WD40"/>
    <property type="match status" value="4"/>
</dbReference>
<dbReference type="InParanoid" id="K3WG00"/>
<dbReference type="InterPro" id="IPR019775">
    <property type="entry name" value="WD40_repeat_CS"/>
</dbReference>
<keyword evidence="2 4" id="KW-0853">WD repeat</keyword>
<evidence type="ECO:0000256" key="1">
    <source>
        <dbReference type="ARBA" id="ARBA00009728"/>
    </source>
</evidence>
<dbReference type="InterPro" id="IPR015943">
    <property type="entry name" value="WD40/YVTN_repeat-like_dom_sf"/>
</dbReference>
<dbReference type="PROSITE" id="PS00678">
    <property type="entry name" value="WD_REPEATS_1"/>
    <property type="match status" value="1"/>
</dbReference>
<organism evidence="5 6">
    <name type="scientific">Globisporangium ultimum (strain ATCC 200006 / CBS 805.95 / DAOM BR144)</name>
    <name type="common">Pythium ultimum</name>
    <dbReference type="NCBI Taxonomy" id="431595"/>
    <lineage>
        <taxon>Eukaryota</taxon>
        <taxon>Sar</taxon>
        <taxon>Stramenopiles</taxon>
        <taxon>Oomycota</taxon>
        <taxon>Peronosporomycetes</taxon>
        <taxon>Pythiales</taxon>
        <taxon>Pythiaceae</taxon>
        <taxon>Globisporangium</taxon>
    </lineage>
</organism>
<dbReference type="PANTHER" id="PTHR44411:SF1">
    <property type="entry name" value="THO COMPLEX SUBUNIT 6 HOMOLOG"/>
    <property type="match status" value="1"/>
</dbReference>
<dbReference type="eggNOG" id="KOG0649">
    <property type="taxonomic scope" value="Eukaryota"/>
</dbReference>
<evidence type="ECO:0000313" key="5">
    <source>
        <dbReference type="EnsemblProtists" id="PYU1_T003891"/>
    </source>
</evidence>
<dbReference type="InterPro" id="IPR036322">
    <property type="entry name" value="WD40_repeat_dom_sf"/>
</dbReference>
<dbReference type="InterPro" id="IPR042626">
    <property type="entry name" value="THOC6"/>
</dbReference>
<reference evidence="5" key="3">
    <citation type="submission" date="2015-02" db="UniProtKB">
        <authorList>
            <consortium name="EnsemblProtists"/>
        </authorList>
    </citation>
    <scope>IDENTIFICATION</scope>
    <source>
        <strain evidence="5">DAOM BR144</strain>
    </source>
</reference>
<name>K3WG00_GLOUD</name>
<protein>
    <submittedName>
        <fullName evidence="5">Uncharacterized protein</fullName>
    </submittedName>
</protein>
<dbReference type="PANTHER" id="PTHR44411">
    <property type="entry name" value="THO COMPLEX SUBUNIT 6 HOMOLOG"/>
    <property type="match status" value="1"/>
</dbReference>
<proteinExistence type="inferred from homology"/>
<accession>K3WG00</accession>
<feature type="repeat" description="WD" evidence="4">
    <location>
        <begin position="83"/>
        <end position="115"/>
    </location>
</feature>